<dbReference type="AlphaFoldDB" id="A0A2P2QPA0"/>
<dbReference type="EMBL" id="GGEC01088329">
    <property type="protein sequence ID" value="MBX68813.1"/>
    <property type="molecule type" value="Transcribed_RNA"/>
</dbReference>
<reference evidence="1" key="1">
    <citation type="submission" date="2018-02" db="EMBL/GenBank/DDBJ databases">
        <title>Rhizophora mucronata_Transcriptome.</title>
        <authorList>
            <person name="Meera S.P."/>
            <person name="Sreeshan A."/>
            <person name="Augustine A."/>
        </authorList>
    </citation>
    <scope>NUCLEOTIDE SEQUENCE</scope>
    <source>
        <tissue evidence="1">Leaf</tissue>
    </source>
</reference>
<organism evidence="1">
    <name type="scientific">Rhizophora mucronata</name>
    <name type="common">Asiatic mangrove</name>
    <dbReference type="NCBI Taxonomy" id="61149"/>
    <lineage>
        <taxon>Eukaryota</taxon>
        <taxon>Viridiplantae</taxon>
        <taxon>Streptophyta</taxon>
        <taxon>Embryophyta</taxon>
        <taxon>Tracheophyta</taxon>
        <taxon>Spermatophyta</taxon>
        <taxon>Magnoliopsida</taxon>
        <taxon>eudicotyledons</taxon>
        <taxon>Gunneridae</taxon>
        <taxon>Pentapetalae</taxon>
        <taxon>rosids</taxon>
        <taxon>fabids</taxon>
        <taxon>Malpighiales</taxon>
        <taxon>Rhizophoraceae</taxon>
        <taxon>Rhizophora</taxon>
    </lineage>
</organism>
<protein>
    <submittedName>
        <fullName evidence="1">Uncharacterized protein</fullName>
    </submittedName>
</protein>
<proteinExistence type="predicted"/>
<accession>A0A2P2QPA0</accession>
<name>A0A2P2QPA0_RHIMU</name>
<sequence length="26" mass="3211">MWEELVALFRIHWILVMANQSFFDTI</sequence>
<evidence type="ECO:0000313" key="1">
    <source>
        <dbReference type="EMBL" id="MBX68813.1"/>
    </source>
</evidence>